<organism evidence="1">
    <name type="scientific">Podoviridae sp. ctiJY10</name>
    <dbReference type="NCBI Taxonomy" id="2826572"/>
    <lineage>
        <taxon>Viruses</taxon>
        <taxon>Duplodnaviria</taxon>
        <taxon>Heunggongvirae</taxon>
        <taxon>Uroviricota</taxon>
        <taxon>Caudoviricetes</taxon>
    </lineage>
</organism>
<dbReference type="EMBL" id="BK015060">
    <property type="protein sequence ID" value="DAD89431.1"/>
    <property type="molecule type" value="Genomic_DNA"/>
</dbReference>
<proteinExistence type="predicted"/>
<accession>A0A8S5N520</accession>
<protein>
    <submittedName>
        <fullName evidence="1">Uncharacterized protein</fullName>
    </submittedName>
</protein>
<sequence>MNTNIRYLIKVTATARPNNDNFPGVVQTAYYGKDQKLIAGTYTYMNPTPMEKDILSYGYRVTPSKHALDFWNVTMNTPIGDNPIFWDYKAEVVKYDLASKSFITL</sequence>
<name>A0A8S5N520_9CAUD</name>
<reference evidence="1" key="1">
    <citation type="journal article" date="2021" name="Proc. Natl. Acad. Sci. U.S.A.">
        <title>A Catalog of Tens of Thousands of Viruses from Human Metagenomes Reveals Hidden Associations with Chronic Diseases.</title>
        <authorList>
            <person name="Tisza M.J."/>
            <person name="Buck C.B."/>
        </authorList>
    </citation>
    <scope>NUCLEOTIDE SEQUENCE</scope>
    <source>
        <strain evidence="1">CtiJY10</strain>
    </source>
</reference>
<evidence type="ECO:0000313" key="1">
    <source>
        <dbReference type="EMBL" id="DAD89431.1"/>
    </source>
</evidence>